<feature type="transmembrane region" description="Helical" evidence="1">
    <location>
        <begin position="99"/>
        <end position="129"/>
    </location>
</feature>
<organism evidence="2 3">
    <name type="scientific">Bacillus salipaludis</name>
    <dbReference type="NCBI Taxonomy" id="2547811"/>
    <lineage>
        <taxon>Bacteria</taxon>
        <taxon>Bacillati</taxon>
        <taxon>Bacillota</taxon>
        <taxon>Bacilli</taxon>
        <taxon>Bacillales</taxon>
        <taxon>Bacillaceae</taxon>
        <taxon>Bacillus</taxon>
    </lineage>
</organism>
<accession>A0ABW8RI23</accession>
<keyword evidence="1" id="KW-1133">Transmembrane helix</keyword>
<evidence type="ECO:0000256" key="1">
    <source>
        <dbReference type="SAM" id="Phobius"/>
    </source>
</evidence>
<feature type="transmembrane region" description="Helical" evidence="1">
    <location>
        <begin position="73"/>
        <end position="93"/>
    </location>
</feature>
<dbReference type="Proteomes" id="UP001623041">
    <property type="component" value="Unassembled WGS sequence"/>
</dbReference>
<gene>
    <name evidence="2" type="ORF">ACJEBI_16770</name>
</gene>
<feature type="transmembrane region" description="Helical" evidence="1">
    <location>
        <begin position="20"/>
        <end position="46"/>
    </location>
</feature>
<keyword evidence="1" id="KW-0472">Membrane</keyword>
<dbReference type="EMBL" id="JBJHQH010000012">
    <property type="protein sequence ID" value="MFK9093125.1"/>
    <property type="molecule type" value="Genomic_DNA"/>
</dbReference>
<protein>
    <submittedName>
        <fullName evidence="2">YesL family protein</fullName>
    </submittedName>
</protein>
<feature type="transmembrane region" description="Helical" evidence="1">
    <location>
        <begin position="141"/>
        <end position="164"/>
    </location>
</feature>
<comment type="caution">
    <text evidence="2">The sequence shown here is derived from an EMBL/GenBank/DDBJ whole genome shotgun (WGS) entry which is preliminary data.</text>
</comment>
<dbReference type="RefSeq" id="WP_406581672.1">
    <property type="nucleotide sequence ID" value="NZ_JBJHQH010000012.1"/>
</dbReference>
<keyword evidence="1" id="KW-0812">Transmembrane</keyword>
<name>A0ABW8RI23_9BACI</name>
<sequence length="195" mass="22681">MKVQYVKFFSITERVSNLFFLNLLWIVACLPIFTIFPSTAAMFGVFREWVTKKETSIFRIFFQKFKENFKQSMVLELAWLFYLGISFANLSILDNFNGIFRTVILSILISIGILLFLMSIYMVTLMVHYNLSIPILWKNSFLLSLTCLPSTFLVILIICVMAAITYFLPIVLIFVFSFTAYLLFLLCFRAIIGII</sequence>
<dbReference type="InterPro" id="IPR006938">
    <property type="entry name" value="DUF624"/>
</dbReference>
<dbReference type="PROSITE" id="PS51257">
    <property type="entry name" value="PROKAR_LIPOPROTEIN"/>
    <property type="match status" value="1"/>
</dbReference>
<proteinExistence type="predicted"/>
<reference evidence="2 3" key="1">
    <citation type="submission" date="2024-11" db="EMBL/GenBank/DDBJ databases">
        <authorList>
            <person name="Lucas J.A."/>
        </authorList>
    </citation>
    <scope>NUCLEOTIDE SEQUENCE [LARGE SCALE GENOMIC DNA]</scope>
    <source>
        <strain evidence="2 3">Z 5.4</strain>
    </source>
</reference>
<feature type="transmembrane region" description="Helical" evidence="1">
    <location>
        <begin position="170"/>
        <end position="192"/>
    </location>
</feature>
<evidence type="ECO:0000313" key="3">
    <source>
        <dbReference type="Proteomes" id="UP001623041"/>
    </source>
</evidence>
<evidence type="ECO:0000313" key="2">
    <source>
        <dbReference type="EMBL" id="MFK9093125.1"/>
    </source>
</evidence>
<dbReference type="Pfam" id="PF04854">
    <property type="entry name" value="DUF624"/>
    <property type="match status" value="1"/>
</dbReference>
<keyword evidence="3" id="KW-1185">Reference proteome</keyword>